<evidence type="ECO:0000256" key="1">
    <source>
        <dbReference type="SAM" id="MobiDB-lite"/>
    </source>
</evidence>
<evidence type="ECO:0000313" key="4">
    <source>
        <dbReference type="Proteomes" id="UP001218218"/>
    </source>
</evidence>
<name>A0AAD7F0X7_9AGAR</name>
<evidence type="ECO:0000313" key="3">
    <source>
        <dbReference type="EMBL" id="KAJ7363026.1"/>
    </source>
</evidence>
<accession>A0AAD7F0X7</accession>
<sequence>MGKVTNTYSGKPRPPPHGGCSVTGTGKPRPRNVQEATAASQGTGSLPADGGHSGVSGDGASDASSSLKLVAPLKLLPISPETFQRYSRRRRIIKRFTDYRLDPTSRPSSREPPLRWSTHRHPEGALYFVHEQRVFTDAYLFDGAILAQVTRALTQLLARQSVQNILDTKPGRIDIVLDLKDETPENDECGYYMVDHSERIIFWVDVFDMSRFEIWDLVPGIETPSHVKTGLEMEYWLHCEYFPAAVSLSPKVIRELRDMLIFSAGDAMTSSTTTLSYPVEHLFQRLTLTTEMLSQLSSTAGETTEAEMNHGSVVVLARFMKDFARERFCHFHGEKTPRLNNNESVYGYEPKRSYIIIILSPLLFNAPLHHLRSIEVVNMDQIINYSSWNKLITALRSEWQELVLYGTLILNTNVAFLSVPATGGSGAGQVASYTSICFGLGSIILGIVLLRKHRAESQNVPDIDTAARLLQQHGWTPHGLETLSIVYSLPYALMIWGMITFILAFLIIVFEKTNSAGRGIMSMAIFTVCIAMLGFVWTEKRFSWEKNITESWERVKSVGARLQYTGRLKSADEDISLTGSWWERMKSVGARVWDICRSKAANEDIPLAETV</sequence>
<feature type="transmembrane region" description="Helical" evidence="2">
    <location>
        <begin position="402"/>
        <end position="419"/>
    </location>
</feature>
<protein>
    <submittedName>
        <fullName evidence="3">Uncharacterized protein</fullName>
    </submittedName>
</protein>
<proteinExistence type="predicted"/>
<keyword evidence="2" id="KW-1133">Transmembrane helix</keyword>
<reference evidence="3" key="1">
    <citation type="submission" date="2023-03" db="EMBL/GenBank/DDBJ databases">
        <title>Massive genome expansion in bonnet fungi (Mycena s.s.) driven by repeated elements and novel gene families across ecological guilds.</title>
        <authorList>
            <consortium name="Lawrence Berkeley National Laboratory"/>
            <person name="Harder C.B."/>
            <person name="Miyauchi S."/>
            <person name="Viragh M."/>
            <person name="Kuo A."/>
            <person name="Thoen E."/>
            <person name="Andreopoulos B."/>
            <person name="Lu D."/>
            <person name="Skrede I."/>
            <person name="Drula E."/>
            <person name="Henrissat B."/>
            <person name="Morin E."/>
            <person name="Kohler A."/>
            <person name="Barry K."/>
            <person name="LaButti K."/>
            <person name="Morin E."/>
            <person name="Salamov A."/>
            <person name="Lipzen A."/>
            <person name="Mereny Z."/>
            <person name="Hegedus B."/>
            <person name="Baldrian P."/>
            <person name="Stursova M."/>
            <person name="Weitz H."/>
            <person name="Taylor A."/>
            <person name="Grigoriev I.V."/>
            <person name="Nagy L.G."/>
            <person name="Martin F."/>
            <person name="Kauserud H."/>
        </authorList>
    </citation>
    <scope>NUCLEOTIDE SEQUENCE</scope>
    <source>
        <strain evidence="3">CBHHK002</strain>
    </source>
</reference>
<dbReference type="Proteomes" id="UP001218218">
    <property type="component" value="Unassembled WGS sequence"/>
</dbReference>
<dbReference type="EMBL" id="JARIHO010000004">
    <property type="protein sequence ID" value="KAJ7363026.1"/>
    <property type="molecule type" value="Genomic_DNA"/>
</dbReference>
<feature type="transmembrane region" description="Helical" evidence="2">
    <location>
        <begin position="431"/>
        <end position="450"/>
    </location>
</feature>
<evidence type="ECO:0000256" key="2">
    <source>
        <dbReference type="SAM" id="Phobius"/>
    </source>
</evidence>
<gene>
    <name evidence="3" type="ORF">DFH08DRAFT_841919</name>
</gene>
<comment type="caution">
    <text evidence="3">The sequence shown here is derived from an EMBL/GenBank/DDBJ whole genome shotgun (WGS) entry which is preliminary data.</text>
</comment>
<organism evidence="3 4">
    <name type="scientific">Mycena albidolilacea</name>
    <dbReference type="NCBI Taxonomy" id="1033008"/>
    <lineage>
        <taxon>Eukaryota</taxon>
        <taxon>Fungi</taxon>
        <taxon>Dikarya</taxon>
        <taxon>Basidiomycota</taxon>
        <taxon>Agaricomycotina</taxon>
        <taxon>Agaricomycetes</taxon>
        <taxon>Agaricomycetidae</taxon>
        <taxon>Agaricales</taxon>
        <taxon>Marasmiineae</taxon>
        <taxon>Mycenaceae</taxon>
        <taxon>Mycena</taxon>
    </lineage>
</organism>
<keyword evidence="4" id="KW-1185">Reference proteome</keyword>
<feature type="compositionally biased region" description="Polar residues" evidence="1">
    <location>
        <begin position="34"/>
        <end position="44"/>
    </location>
</feature>
<dbReference type="AlphaFoldDB" id="A0AAD7F0X7"/>
<feature type="transmembrane region" description="Helical" evidence="2">
    <location>
        <begin position="516"/>
        <end position="537"/>
    </location>
</feature>
<keyword evidence="2" id="KW-0472">Membrane</keyword>
<feature type="region of interest" description="Disordered" evidence="1">
    <location>
        <begin position="1"/>
        <end position="63"/>
    </location>
</feature>
<keyword evidence="2" id="KW-0812">Transmembrane</keyword>
<feature type="transmembrane region" description="Helical" evidence="2">
    <location>
        <begin position="491"/>
        <end position="510"/>
    </location>
</feature>